<dbReference type="AlphaFoldDB" id="A0A329SS05"/>
<gene>
    <name evidence="8" type="ORF">PC110_g4420</name>
</gene>
<dbReference type="OrthoDB" id="118872at2759"/>
<dbReference type="EMBL" id="MJFZ01000068">
    <property type="protein sequence ID" value="RAW39345.1"/>
    <property type="molecule type" value="Genomic_DNA"/>
</dbReference>
<dbReference type="SUPFAM" id="SSF54160">
    <property type="entry name" value="Chromo domain-like"/>
    <property type="match status" value="1"/>
</dbReference>
<evidence type="ECO:0000313" key="8">
    <source>
        <dbReference type="EMBL" id="RAW39345.1"/>
    </source>
</evidence>
<dbReference type="GO" id="GO:0003964">
    <property type="term" value="F:RNA-directed DNA polymerase activity"/>
    <property type="evidence" value="ECO:0007669"/>
    <property type="project" value="UniProtKB-KW"/>
</dbReference>
<dbReference type="GO" id="GO:0004519">
    <property type="term" value="F:endonuclease activity"/>
    <property type="evidence" value="ECO:0007669"/>
    <property type="project" value="UniProtKB-KW"/>
</dbReference>
<evidence type="ECO:0000313" key="9">
    <source>
        <dbReference type="Proteomes" id="UP000251314"/>
    </source>
</evidence>
<proteinExistence type="predicted"/>
<dbReference type="Pfam" id="PF17917">
    <property type="entry name" value="RT_RNaseH"/>
    <property type="match status" value="1"/>
</dbReference>
<evidence type="ECO:0000256" key="5">
    <source>
        <dbReference type="ARBA" id="ARBA00022801"/>
    </source>
</evidence>
<evidence type="ECO:0000256" key="1">
    <source>
        <dbReference type="ARBA" id="ARBA00022679"/>
    </source>
</evidence>
<keyword evidence="1" id="KW-0808">Transferase</keyword>
<evidence type="ECO:0000259" key="7">
    <source>
        <dbReference type="Pfam" id="PF17917"/>
    </source>
</evidence>
<feature type="domain" description="Reverse transcriptase RNase H-like" evidence="7">
    <location>
        <begin position="8"/>
        <end position="88"/>
    </location>
</feature>
<keyword evidence="6" id="KW-0695">RNA-directed DNA polymerase</keyword>
<comment type="caution">
    <text evidence="8">The sequence shown here is derived from an EMBL/GenBank/DDBJ whole genome shotgun (WGS) entry which is preliminary data.</text>
</comment>
<dbReference type="InterPro" id="IPR041373">
    <property type="entry name" value="RT_RNaseH"/>
</dbReference>
<keyword evidence="9" id="KW-1185">Reference proteome</keyword>
<dbReference type="VEuPathDB" id="FungiDB:PC110_g4420"/>
<protein>
    <recommendedName>
        <fullName evidence="7">Reverse transcriptase RNase H-like domain-containing protein</fullName>
    </recommendedName>
</protein>
<dbReference type="Gene3D" id="2.40.50.40">
    <property type="match status" value="1"/>
</dbReference>
<keyword evidence="5" id="KW-0378">Hydrolase</keyword>
<sequence>MIFPDDDCEVCVFVDANQDGYAIVLTQVGEWNDDLSVAEQDQWLIICKGGVFKDSQSRWPIIDKEAYPIVKACQDLSYVLQRAKGFRLSQTSFTYLRWRASELNHTPVRSHSGHSPIELFSGLEPPSALDCVVWKVSGREELLTVNMEAATMFLEKLRSSLHGLHKEVLDEKERKRLQDMIAHKGTECNFEVGDFVLWSRIDQRLSNNKLFVHATRLKFYADHDFNVTTEILEFTTQQGMLLGVEAITDHRYNDVLERWELRVSWCGLQNMEDSWVALTELLKGVPDNVKDYVLDSDDEELKQQLM</sequence>
<organism evidence="8 9">
    <name type="scientific">Phytophthora cactorum</name>
    <dbReference type="NCBI Taxonomy" id="29920"/>
    <lineage>
        <taxon>Eukaryota</taxon>
        <taxon>Sar</taxon>
        <taxon>Stramenopiles</taxon>
        <taxon>Oomycota</taxon>
        <taxon>Peronosporomycetes</taxon>
        <taxon>Peronosporales</taxon>
        <taxon>Peronosporaceae</taxon>
        <taxon>Phytophthora</taxon>
    </lineage>
</organism>
<dbReference type="GO" id="GO:0016787">
    <property type="term" value="F:hydrolase activity"/>
    <property type="evidence" value="ECO:0007669"/>
    <property type="project" value="UniProtKB-KW"/>
</dbReference>
<accession>A0A329SS05</accession>
<dbReference type="InterPro" id="IPR043502">
    <property type="entry name" value="DNA/RNA_pol_sf"/>
</dbReference>
<dbReference type="SUPFAM" id="SSF56672">
    <property type="entry name" value="DNA/RNA polymerases"/>
    <property type="match status" value="1"/>
</dbReference>
<dbReference type="InterPro" id="IPR016197">
    <property type="entry name" value="Chromo-like_dom_sf"/>
</dbReference>
<dbReference type="CDD" id="cd00024">
    <property type="entry name" value="CD_CSD"/>
    <property type="match status" value="1"/>
</dbReference>
<name>A0A329SS05_9STRA</name>
<evidence type="ECO:0000256" key="2">
    <source>
        <dbReference type="ARBA" id="ARBA00022695"/>
    </source>
</evidence>
<reference evidence="8 9" key="1">
    <citation type="submission" date="2018-01" db="EMBL/GenBank/DDBJ databases">
        <title>Draft genome of the strawberry crown rot pathogen Phytophthora cactorum.</title>
        <authorList>
            <person name="Armitage A.D."/>
            <person name="Lysoe E."/>
            <person name="Nellist C.F."/>
            <person name="Harrison R.J."/>
            <person name="Brurberg M.B."/>
        </authorList>
    </citation>
    <scope>NUCLEOTIDE SEQUENCE [LARGE SCALE GENOMIC DNA]</scope>
    <source>
        <strain evidence="8 9">10300</strain>
    </source>
</reference>
<dbReference type="Proteomes" id="UP000251314">
    <property type="component" value="Unassembled WGS sequence"/>
</dbReference>
<evidence type="ECO:0000256" key="6">
    <source>
        <dbReference type="ARBA" id="ARBA00022918"/>
    </source>
</evidence>
<keyword evidence="3" id="KW-0540">Nuclease</keyword>
<keyword evidence="4" id="KW-0255">Endonuclease</keyword>
<keyword evidence="2" id="KW-0548">Nucleotidyltransferase</keyword>
<evidence type="ECO:0000256" key="3">
    <source>
        <dbReference type="ARBA" id="ARBA00022722"/>
    </source>
</evidence>
<evidence type="ECO:0000256" key="4">
    <source>
        <dbReference type="ARBA" id="ARBA00022759"/>
    </source>
</evidence>